<dbReference type="RefSeq" id="WP_068680287.1">
    <property type="nucleotide sequence ID" value="NZ_LYPA01000031.1"/>
</dbReference>
<dbReference type="Pfam" id="PF21176">
    <property type="entry name" value="RecR_HhH"/>
    <property type="match status" value="1"/>
</dbReference>
<dbReference type="Pfam" id="PF13662">
    <property type="entry name" value="Toprim_4"/>
    <property type="match status" value="1"/>
</dbReference>
<dbReference type="STRING" id="1844972.A7K91_09015"/>
<evidence type="ECO:0000256" key="4">
    <source>
        <dbReference type="ARBA" id="ARBA00022833"/>
    </source>
</evidence>
<dbReference type="Gene3D" id="1.10.8.420">
    <property type="entry name" value="RecR Domain 1"/>
    <property type="match status" value="1"/>
</dbReference>
<dbReference type="SUPFAM" id="SSF111304">
    <property type="entry name" value="Recombination protein RecR"/>
    <property type="match status" value="1"/>
</dbReference>
<dbReference type="Gene3D" id="3.40.1360.10">
    <property type="match status" value="1"/>
</dbReference>
<dbReference type="Gene3D" id="3.30.60.80">
    <property type="match status" value="1"/>
</dbReference>
<keyword evidence="1 7" id="KW-0479">Metal-binding</keyword>
<accession>A0A1A5YQF4</accession>
<dbReference type="OrthoDB" id="9802672at2"/>
<evidence type="ECO:0000256" key="2">
    <source>
        <dbReference type="ARBA" id="ARBA00022763"/>
    </source>
</evidence>
<keyword evidence="6 7" id="KW-0234">DNA repair</keyword>
<evidence type="ECO:0000313" key="10">
    <source>
        <dbReference type="Proteomes" id="UP000092024"/>
    </source>
</evidence>
<evidence type="ECO:0000256" key="7">
    <source>
        <dbReference type="HAMAP-Rule" id="MF_00017"/>
    </source>
</evidence>
<gene>
    <name evidence="7" type="primary">recR</name>
    <name evidence="9" type="ORF">A7K91_09015</name>
</gene>
<evidence type="ECO:0000256" key="6">
    <source>
        <dbReference type="ARBA" id="ARBA00023204"/>
    </source>
</evidence>
<name>A0A1A5YQF4_9BACL</name>
<dbReference type="InterPro" id="IPR034137">
    <property type="entry name" value="TOPRIM_RecR"/>
</dbReference>
<dbReference type="EMBL" id="LYPA01000031">
    <property type="protein sequence ID" value="OBR67852.1"/>
    <property type="molecule type" value="Genomic_DNA"/>
</dbReference>
<dbReference type="HAMAP" id="MF_00017">
    <property type="entry name" value="RecR"/>
    <property type="match status" value="1"/>
</dbReference>
<dbReference type="GO" id="GO:0006281">
    <property type="term" value="P:DNA repair"/>
    <property type="evidence" value="ECO:0007669"/>
    <property type="project" value="UniProtKB-UniRule"/>
</dbReference>
<dbReference type="InterPro" id="IPR006171">
    <property type="entry name" value="TOPRIM_dom"/>
</dbReference>
<dbReference type="CDD" id="cd01025">
    <property type="entry name" value="TOPRIM_recR"/>
    <property type="match status" value="1"/>
</dbReference>
<evidence type="ECO:0000313" key="9">
    <source>
        <dbReference type="EMBL" id="OBR67852.1"/>
    </source>
</evidence>
<dbReference type="InterPro" id="IPR023627">
    <property type="entry name" value="Rcmb_RecR"/>
</dbReference>
<evidence type="ECO:0000256" key="3">
    <source>
        <dbReference type="ARBA" id="ARBA00022771"/>
    </source>
</evidence>
<dbReference type="PANTHER" id="PTHR30446">
    <property type="entry name" value="RECOMBINATION PROTEIN RECR"/>
    <property type="match status" value="1"/>
</dbReference>
<reference evidence="9 10" key="1">
    <citation type="submission" date="2016-05" db="EMBL/GenBank/DDBJ databases">
        <title>Paenibacillus oryzae. sp. nov., isolated from the rice root.</title>
        <authorList>
            <person name="Zhang J."/>
            <person name="Zhang X."/>
        </authorList>
    </citation>
    <scope>NUCLEOTIDE SEQUENCE [LARGE SCALE GENOMIC DNA]</scope>
    <source>
        <strain evidence="9 10">1DrF-4</strain>
    </source>
</reference>
<dbReference type="SMART" id="SM00493">
    <property type="entry name" value="TOPRIM"/>
    <property type="match status" value="1"/>
</dbReference>
<dbReference type="GO" id="GO:0008270">
    <property type="term" value="F:zinc ion binding"/>
    <property type="evidence" value="ECO:0007669"/>
    <property type="project" value="UniProtKB-KW"/>
</dbReference>
<evidence type="ECO:0000256" key="1">
    <source>
        <dbReference type="ARBA" id="ARBA00022723"/>
    </source>
</evidence>
<dbReference type="Proteomes" id="UP000092024">
    <property type="component" value="Unassembled WGS sequence"/>
</dbReference>
<comment type="function">
    <text evidence="7">May play a role in DNA repair. It seems to be involved in an RecBC-independent recombinational process of DNA repair. It may act with RecF and RecO.</text>
</comment>
<dbReference type="GO" id="GO:0003677">
    <property type="term" value="F:DNA binding"/>
    <property type="evidence" value="ECO:0007669"/>
    <property type="project" value="UniProtKB-UniRule"/>
</dbReference>
<comment type="caution">
    <text evidence="9">The sequence shown here is derived from an EMBL/GenBank/DDBJ whole genome shotgun (WGS) entry which is preliminary data.</text>
</comment>
<proteinExistence type="inferred from homology"/>
<keyword evidence="3 7" id="KW-0863">Zinc-finger</keyword>
<evidence type="ECO:0000259" key="8">
    <source>
        <dbReference type="PROSITE" id="PS50880"/>
    </source>
</evidence>
<dbReference type="AlphaFoldDB" id="A0A1A5YQF4"/>
<dbReference type="NCBIfam" id="TIGR00615">
    <property type="entry name" value="recR"/>
    <property type="match status" value="1"/>
</dbReference>
<dbReference type="InterPro" id="IPR015967">
    <property type="entry name" value="Rcmb_RecR_Znf"/>
</dbReference>
<dbReference type="Pfam" id="PF02132">
    <property type="entry name" value="RecR_ZnF"/>
    <property type="match status" value="1"/>
</dbReference>
<dbReference type="Gene3D" id="6.10.250.240">
    <property type="match status" value="1"/>
</dbReference>
<sequence length="200" mass="22311">MYYPEPIAKLIDSFTRLPGIGPKTAARLAFHVLRMKEDDVIDFAKALVSVKRNLFYCSVCCNITDTDPCKICQDKSRDNSVICVVQESKDLVAMERTKEYDGYYHVLQGAISPMEGIGPDEIRIAELLKRLSDERVQELILATNPNIEGEATAMYLSRLIKPFGIKVTRIAHGLPVGGDLEYADEVTLSKALEGRRELGS</sequence>
<organism evidence="9 10">
    <name type="scientific">Paenibacillus oryzae</name>
    <dbReference type="NCBI Taxonomy" id="1844972"/>
    <lineage>
        <taxon>Bacteria</taxon>
        <taxon>Bacillati</taxon>
        <taxon>Bacillota</taxon>
        <taxon>Bacilli</taxon>
        <taxon>Bacillales</taxon>
        <taxon>Paenibacillaceae</taxon>
        <taxon>Paenibacillus</taxon>
    </lineage>
</organism>
<feature type="zinc finger region" description="C4-type" evidence="7">
    <location>
        <begin position="57"/>
        <end position="72"/>
    </location>
</feature>
<keyword evidence="2 7" id="KW-0227">DNA damage</keyword>
<dbReference type="InterPro" id="IPR000093">
    <property type="entry name" value="DNA_Rcmb_RecR"/>
</dbReference>
<dbReference type="PROSITE" id="PS01300">
    <property type="entry name" value="RECR"/>
    <property type="match status" value="1"/>
</dbReference>
<dbReference type="Pfam" id="PF21175">
    <property type="entry name" value="RecR_C"/>
    <property type="match status" value="1"/>
</dbReference>
<keyword evidence="4 7" id="KW-0862">Zinc</keyword>
<dbReference type="PANTHER" id="PTHR30446:SF0">
    <property type="entry name" value="RECOMBINATION PROTEIN RECR"/>
    <property type="match status" value="1"/>
</dbReference>
<dbReference type="GO" id="GO:0006310">
    <property type="term" value="P:DNA recombination"/>
    <property type="evidence" value="ECO:0007669"/>
    <property type="project" value="UniProtKB-UniRule"/>
</dbReference>
<protein>
    <recommendedName>
        <fullName evidence="7">Recombination protein RecR</fullName>
    </recommendedName>
</protein>
<dbReference type="PROSITE" id="PS50880">
    <property type="entry name" value="TOPRIM"/>
    <property type="match status" value="1"/>
</dbReference>
<keyword evidence="10" id="KW-1185">Reference proteome</keyword>
<evidence type="ECO:0000256" key="5">
    <source>
        <dbReference type="ARBA" id="ARBA00023172"/>
    </source>
</evidence>
<comment type="similarity">
    <text evidence="7">Belongs to the RecR family.</text>
</comment>
<keyword evidence="5 7" id="KW-0233">DNA recombination</keyword>
<feature type="domain" description="Toprim" evidence="8">
    <location>
        <begin position="80"/>
        <end position="175"/>
    </location>
</feature>